<dbReference type="AlphaFoldDB" id="A0A6F8ZG19"/>
<dbReference type="InterPro" id="IPR046336">
    <property type="entry name" value="Lon_prtase_N_sf"/>
</dbReference>
<dbReference type="InterPro" id="IPR003111">
    <property type="entry name" value="Lon_prtase_N"/>
</dbReference>
<keyword evidence="3" id="KW-1185">Reference proteome</keyword>
<protein>
    <submittedName>
        <fullName evidence="2">Peptidase S16</fullName>
    </submittedName>
</protein>
<accession>A0A6F8ZG19</accession>
<dbReference type="PANTHER" id="PTHR46732">
    <property type="entry name" value="ATP-DEPENDENT PROTEASE LA (LON) DOMAIN PROTEIN"/>
    <property type="match status" value="1"/>
</dbReference>
<dbReference type="PANTHER" id="PTHR46732:SF8">
    <property type="entry name" value="ATP-DEPENDENT PROTEASE LA (LON) DOMAIN PROTEIN"/>
    <property type="match status" value="1"/>
</dbReference>
<dbReference type="Gene3D" id="1.20.58.1480">
    <property type="match status" value="1"/>
</dbReference>
<dbReference type="InterPro" id="IPR015947">
    <property type="entry name" value="PUA-like_sf"/>
</dbReference>
<evidence type="ECO:0000313" key="2">
    <source>
        <dbReference type="EMBL" id="CAB1128884.1"/>
    </source>
</evidence>
<name>A0A6F8ZG19_9FIRM</name>
<dbReference type="KEGG" id="hfv:R50_1378"/>
<dbReference type="Pfam" id="PF02190">
    <property type="entry name" value="LON_substr_bdg"/>
    <property type="match status" value="1"/>
</dbReference>
<reference evidence="2 3" key="1">
    <citation type="submission" date="2020-02" db="EMBL/GenBank/DDBJ databases">
        <authorList>
            <person name="Hogendoorn C."/>
        </authorList>
    </citation>
    <scope>NUCLEOTIDE SEQUENCE [LARGE SCALE GENOMIC DNA]</scope>
    <source>
        <strain evidence="2">R501</strain>
    </source>
</reference>
<dbReference type="Proteomes" id="UP000503399">
    <property type="component" value="Chromosome"/>
</dbReference>
<organism evidence="2 3">
    <name type="scientific">Candidatus Hydrogenisulfobacillus filiaventi</name>
    <dbReference type="NCBI Taxonomy" id="2707344"/>
    <lineage>
        <taxon>Bacteria</taxon>
        <taxon>Bacillati</taxon>
        <taxon>Bacillota</taxon>
        <taxon>Clostridia</taxon>
        <taxon>Eubacteriales</taxon>
        <taxon>Clostridiales Family XVII. Incertae Sedis</taxon>
        <taxon>Candidatus Hydrogenisulfobacillus</taxon>
    </lineage>
</organism>
<dbReference type="EMBL" id="LR778114">
    <property type="protein sequence ID" value="CAB1128884.1"/>
    <property type="molecule type" value="Genomic_DNA"/>
</dbReference>
<evidence type="ECO:0000259" key="1">
    <source>
        <dbReference type="PROSITE" id="PS51787"/>
    </source>
</evidence>
<dbReference type="Gene3D" id="2.30.130.40">
    <property type="entry name" value="LON domain-like"/>
    <property type="match status" value="1"/>
</dbReference>
<dbReference type="SMART" id="SM00464">
    <property type="entry name" value="LON"/>
    <property type="match status" value="1"/>
</dbReference>
<sequence length="206" mass="23390">MPVGRDTVTLPIFPLNAVLFPGMRLPLHVFEDRYRRLVRESLDRDTAFGVTYIRQGQDGDGPVEPYTIGTTARIIQSVPLPDGRYNITVVGVGRFHLLSYKHNGTYLVGQARFLPDLAEEIPWRLIDEARALGSEYWSHARLRADTAYPVMPQDAEALSYWIAQYLPIPLAEQQELLEIRTTLARLSKEVAILRTVLDTLRTERSG</sequence>
<proteinExistence type="predicted"/>
<gene>
    <name evidence="2" type="ORF">R50_1378</name>
</gene>
<dbReference type="PROSITE" id="PS51787">
    <property type="entry name" value="LON_N"/>
    <property type="match status" value="1"/>
</dbReference>
<dbReference type="SUPFAM" id="SSF88697">
    <property type="entry name" value="PUA domain-like"/>
    <property type="match status" value="1"/>
</dbReference>
<feature type="domain" description="Lon N-terminal" evidence="1">
    <location>
        <begin position="7"/>
        <end position="197"/>
    </location>
</feature>
<evidence type="ECO:0000313" key="3">
    <source>
        <dbReference type="Proteomes" id="UP000503399"/>
    </source>
</evidence>